<dbReference type="InterPro" id="IPR011701">
    <property type="entry name" value="MFS"/>
</dbReference>
<evidence type="ECO:0000313" key="9">
    <source>
        <dbReference type="Proteomes" id="UP000029558"/>
    </source>
</evidence>
<evidence type="ECO:0000256" key="3">
    <source>
        <dbReference type="ARBA" id="ARBA00022475"/>
    </source>
</evidence>
<gene>
    <name evidence="8" type="ORF">KU39_2503</name>
</gene>
<evidence type="ECO:0000256" key="6">
    <source>
        <dbReference type="ARBA" id="ARBA00023136"/>
    </source>
</evidence>
<comment type="subcellular location">
    <subcellularLocation>
        <location evidence="1">Cell membrane</location>
        <topology evidence="1">Multi-pass membrane protein</topology>
    </subcellularLocation>
</comment>
<sequence>MAGFLFTHYTHWLFWLDALTAFVSLLLIIFYLTEGHTVEANSHLEQAVAGSVWLVLKRRPQLVSYTLICTVLSLTMAQLIFAFPLYLAALFNAQGAQYYGQIMTANAVIVVIFTPILTVLTRRYSALIGTMIAAIFLGLCYSTLLLNQSLIVIFLAVFFMTVAEVLIVTKSSVFIANHSPSSHRGRITGILPAVINSANYFSPVIMGGYIDHFGFHALWYLMIILAVLGVCSLGLMSLSELKHSHLYS</sequence>
<dbReference type="Pfam" id="PF07690">
    <property type="entry name" value="MFS_1"/>
    <property type="match status" value="1"/>
</dbReference>
<dbReference type="RefSeq" id="WP_230382492.1">
    <property type="nucleotide sequence ID" value="NZ_CP013781.1"/>
</dbReference>
<evidence type="ECO:0000313" key="8">
    <source>
        <dbReference type="EMBL" id="ALB23679.1"/>
    </source>
</evidence>
<evidence type="ECO:0000256" key="2">
    <source>
        <dbReference type="ARBA" id="ARBA00022448"/>
    </source>
</evidence>
<feature type="transmembrane region" description="Helical" evidence="7">
    <location>
        <begin position="62"/>
        <end position="86"/>
    </location>
</feature>
<feature type="transmembrane region" description="Helical" evidence="7">
    <location>
        <begin position="12"/>
        <end position="32"/>
    </location>
</feature>
<dbReference type="Gene3D" id="1.20.1250.20">
    <property type="entry name" value="MFS general substrate transporter like domains"/>
    <property type="match status" value="1"/>
</dbReference>
<dbReference type="InterPro" id="IPR036259">
    <property type="entry name" value="MFS_trans_sf"/>
</dbReference>
<dbReference type="PANTHER" id="PTHR23517">
    <property type="entry name" value="RESISTANCE PROTEIN MDTM, PUTATIVE-RELATED-RELATED"/>
    <property type="match status" value="1"/>
</dbReference>
<reference evidence="8 9" key="1">
    <citation type="journal article" date="2014" name="Genome Announc.">
        <title>Comparative Genome Analysis of Two Isolates of the Fish Pathogen Piscirickettsia salmonis from Different Hosts Reveals Major Differences in Virulence-Associated Secretion Systems.</title>
        <authorList>
            <person name="Bohle H."/>
            <person name="Henriquez P."/>
            <person name="Grothusen H."/>
            <person name="Navas E."/>
            <person name="Sandoval A."/>
            <person name="Bustamante F."/>
            <person name="Bustos P."/>
            <person name="Mancilla M."/>
        </authorList>
    </citation>
    <scope>NUCLEOTIDE SEQUENCE [LARGE SCALE GENOMIC DNA]</scope>
    <source>
        <strain evidence="9">B1-32597</strain>
    </source>
</reference>
<name>A0AAC8VJV0_PISSA</name>
<organism evidence="8 9">
    <name type="scientific">Piscirickettsia salmonis</name>
    <dbReference type="NCBI Taxonomy" id="1238"/>
    <lineage>
        <taxon>Bacteria</taxon>
        <taxon>Pseudomonadati</taxon>
        <taxon>Pseudomonadota</taxon>
        <taxon>Gammaproteobacteria</taxon>
        <taxon>Thiotrichales</taxon>
        <taxon>Piscirickettsiaceae</taxon>
        <taxon>Piscirickettsia</taxon>
    </lineage>
</organism>
<dbReference type="GO" id="GO:0005886">
    <property type="term" value="C:plasma membrane"/>
    <property type="evidence" value="ECO:0007669"/>
    <property type="project" value="UniProtKB-SubCell"/>
</dbReference>
<dbReference type="EMBL" id="CP012508">
    <property type="protein sequence ID" value="ALB23679.1"/>
    <property type="molecule type" value="Genomic_DNA"/>
</dbReference>
<evidence type="ECO:0000256" key="4">
    <source>
        <dbReference type="ARBA" id="ARBA00022692"/>
    </source>
</evidence>
<accession>A0AAC8VJV0</accession>
<dbReference type="AlphaFoldDB" id="A0AAC8VJV0"/>
<feature type="transmembrane region" description="Helical" evidence="7">
    <location>
        <begin position="150"/>
        <end position="169"/>
    </location>
</feature>
<evidence type="ECO:0000256" key="7">
    <source>
        <dbReference type="SAM" id="Phobius"/>
    </source>
</evidence>
<protein>
    <submittedName>
        <fullName evidence="8">Major Facilitator Superfamily protein</fullName>
    </submittedName>
</protein>
<keyword evidence="6 7" id="KW-0472">Membrane</keyword>
<dbReference type="SUPFAM" id="SSF103473">
    <property type="entry name" value="MFS general substrate transporter"/>
    <property type="match status" value="1"/>
</dbReference>
<dbReference type="GO" id="GO:0022857">
    <property type="term" value="F:transmembrane transporter activity"/>
    <property type="evidence" value="ECO:0007669"/>
    <property type="project" value="InterPro"/>
</dbReference>
<feature type="transmembrane region" description="Helical" evidence="7">
    <location>
        <begin position="190"/>
        <end position="210"/>
    </location>
</feature>
<evidence type="ECO:0000256" key="5">
    <source>
        <dbReference type="ARBA" id="ARBA00022989"/>
    </source>
</evidence>
<evidence type="ECO:0000256" key="1">
    <source>
        <dbReference type="ARBA" id="ARBA00004651"/>
    </source>
</evidence>
<feature type="transmembrane region" description="Helical" evidence="7">
    <location>
        <begin position="216"/>
        <end position="238"/>
    </location>
</feature>
<keyword evidence="2" id="KW-0813">Transport</keyword>
<keyword evidence="4 7" id="KW-0812">Transmembrane</keyword>
<keyword evidence="3" id="KW-1003">Cell membrane</keyword>
<proteinExistence type="predicted"/>
<feature type="transmembrane region" description="Helical" evidence="7">
    <location>
        <begin position="124"/>
        <end position="144"/>
    </location>
</feature>
<dbReference type="Proteomes" id="UP000029558">
    <property type="component" value="Chromosome"/>
</dbReference>
<keyword evidence="5 7" id="KW-1133">Transmembrane helix</keyword>
<dbReference type="InterPro" id="IPR050171">
    <property type="entry name" value="MFS_Transporters"/>
</dbReference>
<dbReference type="PANTHER" id="PTHR23517:SF3">
    <property type="entry name" value="INTEGRAL MEMBRANE TRANSPORT PROTEIN"/>
    <property type="match status" value="1"/>
</dbReference>
<feature type="transmembrane region" description="Helical" evidence="7">
    <location>
        <begin position="98"/>
        <end position="117"/>
    </location>
</feature>